<dbReference type="Proteomes" id="UP000734854">
    <property type="component" value="Unassembled WGS sequence"/>
</dbReference>
<organism evidence="2 3">
    <name type="scientific">Zingiber officinale</name>
    <name type="common">Ginger</name>
    <name type="synonym">Amomum zingiber</name>
    <dbReference type="NCBI Taxonomy" id="94328"/>
    <lineage>
        <taxon>Eukaryota</taxon>
        <taxon>Viridiplantae</taxon>
        <taxon>Streptophyta</taxon>
        <taxon>Embryophyta</taxon>
        <taxon>Tracheophyta</taxon>
        <taxon>Spermatophyta</taxon>
        <taxon>Magnoliopsida</taxon>
        <taxon>Liliopsida</taxon>
        <taxon>Zingiberales</taxon>
        <taxon>Zingiberaceae</taxon>
        <taxon>Zingiber</taxon>
    </lineage>
</organism>
<accession>A0A8J5IH37</accession>
<feature type="compositionally biased region" description="Basic and acidic residues" evidence="1">
    <location>
        <begin position="156"/>
        <end position="165"/>
    </location>
</feature>
<protein>
    <submittedName>
        <fullName evidence="2">Uncharacterized protein</fullName>
    </submittedName>
</protein>
<proteinExistence type="predicted"/>
<dbReference type="AlphaFoldDB" id="A0A8J5IH37"/>
<sequence>MREQKKDHARTEEGSYCRENGEKRRKNHLVFEPKKVHIVEKMAPTSPSVFELTPTVWFLGFHESPKFPFSTKKVGNDLEPKSSAEELDNRVLELGFGGSQLPIMQLSFSISTIIYSAFILIQLKLGRRGGCSDRVVQIMGRRRSFLSLFGFKREHNHGGEEEPPRPRKVRPSDDEEEDNEYRHWYVEPDVDRKAKEFIDRVRKQLKAPTQG</sequence>
<name>A0A8J5IH37_ZINOF</name>
<reference evidence="2 3" key="1">
    <citation type="submission" date="2020-08" db="EMBL/GenBank/DDBJ databases">
        <title>Plant Genome Project.</title>
        <authorList>
            <person name="Zhang R.-G."/>
        </authorList>
    </citation>
    <scope>NUCLEOTIDE SEQUENCE [LARGE SCALE GENOMIC DNA]</scope>
    <source>
        <tissue evidence="2">Rhizome</tissue>
    </source>
</reference>
<dbReference type="EMBL" id="JACMSC010000002">
    <property type="protein sequence ID" value="KAG6533914.1"/>
    <property type="molecule type" value="Genomic_DNA"/>
</dbReference>
<gene>
    <name evidence="2" type="ORF">ZIOFF_007792</name>
</gene>
<comment type="caution">
    <text evidence="2">The sequence shown here is derived from an EMBL/GenBank/DDBJ whole genome shotgun (WGS) entry which is preliminary data.</text>
</comment>
<feature type="region of interest" description="Disordered" evidence="1">
    <location>
        <begin position="156"/>
        <end position="182"/>
    </location>
</feature>
<keyword evidence="3" id="KW-1185">Reference proteome</keyword>
<evidence type="ECO:0000256" key="1">
    <source>
        <dbReference type="SAM" id="MobiDB-lite"/>
    </source>
</evidence>
<evidence type="ECO:0000313" key="3">
    <source>
        <dbReference type="Proteomes" id="UP000734854"/>
    </source>
</evidence>
<evidence type="ECO:0000313" key="2">
    <source>
        <dbReference type="EMBL" id="KAG6533914.1"/>
    </source>
</evidence>